<dbReference type="InterPro" id="IPR055411">
    <property type="entry name" value="LRR_FXL15/At3g58940/PEG3-like"/>
</dbReference>
<dbReference type="PANTHER" id="PTHR31639">
    <property type="entry name" value="F-BOX PROTEIN-LIKE"/>
    <property type="match status" value="1"/>
</dbReference>
<dbReference type="SUPFAM" id="SSF81383">
    <property type="entry name" value="F-box domain"/>
    <property type="match status" value="1"/>
</dbReference>
<dbReference type="Gene3D" id="1.20.1280.50">
    <property type="match status" value="1"/>
</dbReference>
<proteinExistence type="predicted"/>
<organism evidence="2">
    <name type="scientific">Daucus carota subsp. sativus</name>
    <name type="common">Carrot</name>
    <dbReference type="NCBI Taxonomy" id="79200"/>
    <lineage>
        <taxon>Eukaryota</taxon>
        <taxon>Viridiplantae</taxon>
        <taxon>Streptophyta</taxon>
        <taxon>Embryophyta</taxon>
        <taxon>Tracheophyta</taxon>
        <taxon>Spermatophyta</taxon>
        <taxon>Magnoliopsida</taxon>
        <taxon>eudicotyledons</taxon>
        <taxon>Gunneridae</taxon>
        <taxon>Pentapetalae</taxon>
        <taxon>asterids</taxon>
        <taxon>campanulids</taxon>
        <taxon>Apiales</taxon>
        <taxon>Apiaceae</taxon>
        <taxon>Apioideae</taxon>
        <taxon>Scandiceae</taxon>
        <taxon>Daucinae</taxon>
        <taxon>Daucus</taxon>
        <taxon>Daucus sect. Daucus</taxon>
    </lineage>
</organism>
<dbReference type="CDD" id="cd22160">
    <property type="entry name" value="F-box_AtFBL13-like"/>
    <property type="match status" value="1"/>
</dbReference>
<dbReference type="Gramene" id="KZM97256">
    <property type="protein sequence ID" value="KZM97256"/>
    <property type="gene ID" value="DCAR_015382"/>
</dbReference>
<dbReference type="AlphaFoldDB" id="A0A165ABR2"/>
<evidence type="ECO:0000313" key="4">
    <source>
        <dbReference type="Proteomes" id="UP000077755"/>
    </source>
</evidence>
<keyword evidence="4" id="KW-1185">Reference proteome</keyword>
<dbReference type="InterPro" id="IPR001810">
    <property type="entry name" value="F-box_dom"/>
</dbReference>
<feature type="domain" description="F-box" evidence="1">
    <location>
        <begin position="14"/>
        <end position="72"/>
    </location>
</feature>
<dbReference type="InterPro" id="IPR006566">
    <property type="entry name" value="FBD"/>
</dbReference>
<name>A0A165ABR2_DAUCS</name>
<dbReference type="EMBL" id="CP093346">
    <property type="protein sequence ID" value="WOG96057.1"/>
    <property type="molecule type" value="Genomic_DNA"/>
</dbReference>
<dbReference type="PROSITE" id="PS50181">
    <property type="entry name" value="FBOX"/>
    <property type="match status" value="1"/>
</dbReference>
<dbReference type="OMA" id="IGHTNEM"/>
<dbReference type="Pfam" id="PF00646">
    <property type="entry name" value="F-box"/>
    <property type="match status" value="1"/>
</dbReference>
<dbReference type="Gene3D" id="3.80.10.10">
    <property type="entry name" value="Ribonuclease Inhibitor"/>
    <property type="match status" value="1"/>
</dbReference>
<dbReference type="Pfam" id="PF08387">
    <property type="entry name" value="FBD"/>
    <property type="match status" value="1"/>
</dbReference>
<dbReference type="EMBL" id="LNRQ01000004">
    <property type="protein sequence ID" value="KZM97256.1"/>
    <property type="molecule type" value="Genomic_DNA"/>
</dbReference>
<dbReference type="Pfam" id="PF24758">
    <property type="entry name" value="LRR_At5g56370"/>
    <property type="match status" value="1"/>
</dbReference>
<dbReference type="SMART" id="SM00579">
    <property type="entry name" value="FBD"/>
    <property type="match status" value="1"/>
</dbReference>
<dbReference type="KEGG" id="dcr:108217149"/>
<evidence type="ECO:0000313" key="3">
    <source>
        <dbReference type="EMBL" id="WOG96057.1"/>
    </source>
</evidence>
<dbReference type="SUPFAM" id="SSF52047">
    <property type="entry name" value="RNI-like"/>
    <property type="match status" value="1"/>
</dbReference>
<reference evidence="2" key="1">
    <citation type="journal article" date="2016" name="Nat. Genet.">
        <title>A high-quality carrot genome assembly provides new insights into carotenoid accumulation and asterid genome evolution.</title>
        <authorList>
            <person name="Iorizzo M."/>
            <person name="Ellison S."/>
            <person name="Senalik D."/>
            <person name="Zeng P."/>
            <person name="Satapoomin P."/>
            <person name="Huang J."/>
            <person name="Bowman M."/>
            <person name="Iovene M."/>
            <person name="Sanseverino W."/>
            <person name="Cavagnaro P."/>
            <person name="Yildiz M."/>
            <person name="Macko-Podgorni A."/>
            <person name="Moranska E."/>
            <person name="Grzebelus E."/>
            <person name="Grzebelus D."/>
            <person name="Ashrafi H."/>
            <person name="Zheng Z."/>
            <person name="Cheng S."/>
            <person name="Spooner D."/>
            <person name="Van Deynze A."/>
            <person name="Simon P."/>
        </authorList>
    </citation>
    <scope>NUCLEOTIDE SEQUENCE [LARGE SCALE GENOMIC DNA]</scope>
    <source>
        <tissue evidence="2">Leaf</tissue>
    </source>
</reference>
<evidence type="ECO:0000259" key="1">
    <source>
        <dbReference type="PROSITE" id="PS50181"/>
    </source>
</evidence>
<dbReference type="STRING" id="79200.A0A165ABR2"/>
<dbReference type="InterPro" id="IPR053781">
    <property type="entry name" value="F-box_AtFBL13-like"/>
</dbReference>
<sequence>MEESSTKKVACSNKDIISDLPQNVIEIILCFLPILDAVRTSVLSKKWRHCWTTIPDIVFDCDFSHYMLWDKLDQYKDKQLMAYKYVRIINKLLLLHSGPILSFSLNFLPMCDAGVIHDYVDQWIPLLLRKGMKRLTLEDHVQDYFTALHHFSSVELSHLRLANACLPYTPAFKGFTYLRKLELIDVYDLDDWILDCPVLEMLTLVICEGILHKNFNAPKLKYFHQLHRDLDLGYSLDGLENVAECALSLRLAEDLITETNTSNVVKAFSTLHKIETFSAGLCFIKYLAAGGSPNRLSKPLPYLKTLDISDIDFTLSSEVSCLLCLIRSAPNLCKLHISATHDAVKENLIEYWVEDPEDCTLEHLEVVTFSYFNGVQAELELVKFLLAHSPLLKTMFIHCSADIKRDVETTKAKEMWNYSTASSKAQIKYLNDPVHIDYFGDWVQEFDLGD</sequence>
<reference evidence="3" key="2">
    <citation type="submission" date="2022-03" db="EMBL/GenBank/DDBJ databases">
        <title>Draft title - Genomic analysis of global carrot germplasm unveils the trajectory of domestication and the origin of high carotenoid orange carrot.</title>
        <authorList>
            <person name="Iorizzo M."/>
            <person name="Ellison S."/>
            <person name="Senalik D."/>
            <person name="Macko-Podgorni A."/>
            <person name="Grzebelus D."/>
            <person name="Bostan H."/>
            <person name="Rolling W."/>
            <person name="Curaba J."/>
            <person name="Simon P."/>
        </authorList>
    </citation>
    <scope>NUCLEOTIDE SEQUENCE</scope>
    <source>
        <tissue evidence="3">Leaf</tissue>
    </source>
</reference>
<dbReference type="InterPro" id="IPR032675">
    <property type="entry name" value="LRR_dom_sf"/>
</dbReference>
<dbReference type="InterPro" id="IPR036047">
    <property type="entry name" value="F-box-like_dom_sf"/>
</dbReference>
<gene>
    <name evidence="2" type="ORF">DCAR_015382</name>
    <name evidence="3" type="ORF">DCAR_0415387</name>
</gene>
<accession>A0A165ABR2</accession>
<evidence type="ECO:0000313" key="2">
    <source>
        <dbReference type="EMBL" id="KZM97256.1"/>
    </source>
</evidence>
<protein>
    <recommendedName>
        <fullName evidence="1">F-box domain-containing protein</fullName>
    </recommendedName>
</protein>
<dbReference type="Proteomes" id="UP000077755">
    <property type="component" value="Chromosome 4"/>
</dbReference>
<dbReference type="PANTHER" id="PTHR31639:SF285">
    <property type="entry name" value="OS01G0730200 PROTEIN"/>
    <property type="match status" value="1"/>
</dbReference>